<evidence type="ECO:0000256" key="1">
    <source>
        <dbReference type="SAM" id="Coils"/>
    </source>
</evidence>
<accession>A0A0C3QBC2</accession>
<keyword evidence="4" id="KW-1185">Reference proteome</keyword>
<evidence type="ECO:0000313" key="4">
    <source>
        <dbReference type="Proteomes" id="UP000054248"/>
    </source>
</evidence>
<feature type="compositionally biased region" description="Low complexity" evidence="2">
    <location>
        <begin position="127"/>
        <end position="146"/>
    </location>
</feature>
<evidence type="ECO:0000313" key="3">
    <source>
        <dbReference type="EMBL" id="KIO22361.1"/>
    </source>
</evidence>
<feature type="compositionally biased region" description="Polar residues" evidence="2">
    <location>
        <begin position="38"/>
        <end position="66"/>
    </location>
</feature>
<reference evidence="3 4" key="1">
    <citation type="submission" date="2014-04" db="EMBL/GenBank/DDBJ databases">
        <authorList>
            <consortium name="DOE Joint Genome Institute"/>
            <person name="Kuo A."/>
            <person name="Girlanda M."/>
            <person name="Perotto S."/>
            <person name="Kohler A."/>
            <person name="Nagy L.G."/>
            <person name="Floudas D."/>
            <person name="Copeland A."/>
            <person name="Barry K.W."/>
            <person name="Cichocki N."/>
            <person name="Veneault-Fourrey C."/>
            <person name="LaButti K."/>
            <person name="Lindquist E.A."/>
            <person name="Lipzen A."/>
            <person name="Lundell T."/>
            <person name="Morin E."/>
            <person name="Murat C."/>
            <person name="Sun H."/>
            <person name="Tunlid A."/>
            <person name="Henrissat B."/>
            <person name="Grigoriev I.V."/>
            <person name="Hibbett D.S."/>
            <person name="Martin F."/>
            <person name="Nordberg H.P."/>
            <person name="Cantor M.N."/>
            <person name="Hua S.X."/>
        </authorList>
    </citation>
    <scope>NUCLEOTIDE SEQUENCE [LARGE SCALE GENOMIC DNA]</scope>
    <source>
        <strain evidence="3 4">MUT 4182</strain>
    </source>
</reference>
<dbReference type="AlphaFoldDB" id="A0A0C3QBC2"/>
<gene>
    <name evidence="3" type="ORF">M407DRAFT_28081</name>
</gene>
<evidence type="ECO:0000256" key="2">
    <source>
        <dbReference type="SAM" id="MobiDB-lite"/>
    </source>
</evidence>
<feature type="compositionally biased region" description="Polar residues" evidence="2">
    <location>
        <begin position="210"/>
        <end position="272"/>
    </location>
</feature>
<organism evidence="3 4">
    <name type="scientific">Tulasnella calospora MUT 4182</name>
    <dbReference type="NCBI Taxonomy" id="1051891"/>
    <lineage>
        <taxon>Eukaryota</taxon>
        <taxon>Fungi</taxon>
        <taxon>Dikarya</taxon>
        <taxon>Basidiomycota</taxon>
        <taxon>Agaricomycotina</taxon>
        <taxon>Agaricomycetes</taxon>
        <taxon>Cantharellales</taxon>
        <taxon>Tulasnellaceae</taxon>
        <taxon>Tulasnella</taxon>
    </lineage>
</organism>
<sequence>MSDDYENALNDGCDAALFTLTFEAPPTHPTKSQDKQKNPSTAKPLSRQTNSARVSKDVSPTNQQIWNYGGTRRQQQQQQEKSPRLPTPRPAPPRASVTNPNTNHLDVSMQSAHSTSNTDPASRMDISVSNPPASSNAPVTSTTTTTLPRRKCTVKPKVPSPPEPVEIVSSGDESSEGYVPVQSDEDDKEQKKKRRSDAQDGKHDPKKPKLSTSTGSQPGTLNASKPTSQRHPVPQTIASAAKQATSKGKPTSASASKANTEPPNQPSTSSASLKGKGKEVANAQAKTPTATATPKGPKAAQNSAEAGPSAKKNYKLTAQEGMGLALQIAGAIKHRTDKEQQIVGIQAFIAAENRYQAEAEVERARLEKQTEEIRLKITRLALSAMDRGIELPGILNDLAQAIAAEESRISSQQDPILVE</sequence>
<dbReference type="EMBL" id="KN823111">
    <property type="protein sequence ID" value="KIO22361.1"/>
    <property type="molecule type" value="Genomic_DNA"/>
</dbReference>
<name>A0A0C3QBC2_9AGAM</name>
<keyword evidence="1" id="KW-0175">Coiled coil</keyword>
<dbReference type="Proteomes" id="UP000054248">
    <property type="component" value="Unassembled WGS sequence"/>
</dbReference>
<protein>
    <submittedName>
        <fullName evidence="3">Uncharacterized protein</fullName>
    </submittedName>
</protein>
<feature type="region of interest" description="Disordered" evidence="2">
    <location>
        <begin position="20"/>
        <end position="310"/>
    </location>
</feature>
<feature type="coiled-coil region" evidence="1">
    <location>
        <begin position="349"/>
        <end position="376"/>
    </location>
</feature>
<feature type="compositionally biased region" description="Low complexity" evidence="2">
    <location>
        <begin position="281"/>
        <end position="300"/>
    </location>
</feature>
<reference evidence="4" key="2">
    <citation type="submission" date="2015-01" db="EMBL/GenBank/DDBJ databases">
        <title>Evolutionary Origins and Diversification of the Mycorrhizal Mutualists.</title>
        <authorList>
            <consortium name="DOE Joint Genome Institute"/>
            <consortium name="Mycorrhizal Genomics Consortium"/>
            <person name="Kohler A."/>
            <person name="Kuo A."/>
            <person name="Nagy L.G."/>
            <person name="Floudas D."/>
            <person name="Copeland A."/>
            <person name="Barry K.W."/>
            <person name="Cichocki N."/>
            <person name="Veneault-Fourrey C."/>
            <person name="LaButti K."/>
            <person name="Lindquist E.A."/>
            <person name="Lipzen A."/>
            <person name="Lundell T."/>
            <person name="Morin E."/>
            <person name="Murat C."/>
            <person name="Riley R."/>
            <person name="Ohm R."/>
            <person name="Sun H."/>
            <person name="Tunlid A."/>
            <person name="Henrissat B."/>
            <person name="Grigoriev I.V."/>
            <person name="Hibbett D.S."/>
            <person name="Martin F."/>
        </authorList>
    </citation>
    <scope>NUCLEOTIDE SEQUENCE [LARGE SCALE GENOMIC DNA]</scope>
    <source>
        <strain evidence="4">MUT 4182</strain>
    </source>
</reference>
<dbReference type="HOGENOM" id="CLU_655853_0_0_1"/>
<feature type="compositionally biased region" description="Polar residues" evidence="2">
    <location>
        <begin position="96"/>
        <end position="120"/>
    </location>
</feature>
<proteinExistence type="predicted"/>